<reference evidence="1" key="1">
    <citation type="journal article" date="2015" name="Nature">
        <title>Complex archaea that bridge the gap between prokaryotes and eukaryotes.</title>
        <authorList>
            <person name="Spang A."/>
            <person name="Saw J.H."/>
            <person name="Jorgensen S.L."/>
            <person name="Zaremba-Niedzwiedzka K."/>
            <person name="Martijn J."/>
            <person name="Lind A.E."/>
            <person name="van Eijk R."/>
            <person name="Schleper C."/>
            <person name="Guy L."/>
            <person name="Ettema T.J."/>
        </authorList>
    </citation>
    <scope>NUCLEOTIDE SEQUENCE</scope>
</reference>
<organism evidence="1">
    <name type="scientific">marine sediment metagenome</name>
    <dbReference type="NCBI Taxonomy" id="412755"/>
    <lineage>
        <taxon>unclassified sequences</taxon>
        <taxon>metagenomes</taxon>
        <taxon>ecological metagenomes</taxon>
    </lineage>
</organism>
<dbReference type="AlphaFoldDB" id="A0A0F9GIU8"/>
<protein>
    <submittedName>
        <fullName evidence="1">Uncharacterized protein</fullName>
    </submittedName>
</protein>
<comment type="caution">
    <text evidence="1">The sequence shown here is derived from an EMBL/GenBank/DDBJ whole genome shotgun (WGS) entry which is preliminary data.</text>
</comment>
<proteinExistence type="predicted"/>
<gene>
    <name evidence="1" type="ORF">LCGC14_2178380</name>
</gene>
<dbReference type="EMBL" id="LAZR01028277">
    <property type="protein sequence ID" value="KKL63112.1"/>
    <property type="molecule type" value="Genomic_DNA"/>
</dbReference>
<name>A0A0F9GIU8_9ZZZZ</name>
<evidence type="ECO:0000313" key="1">
    <source>
        <dbReference type="EMBL" id="KKL63112.1"/>
    </source>
</evidence>
<accession>A0A0F9GIU8</accession>
<feature type="non-terminal residue" evidence="1">
    <location>
        <position position="323"/>
    </location>
</feature>
<sequence length="323" mass="37469">MAEGYNQKGTPDPSWWSDQIQAGEHFRRFFAHEDLWPVWRDYYRGNWDKRQLAVSIFFSMLRQLVPRVYFRNPAVSVTPAKPGFLNIAFAQVVNRIDNKMIRQMDLKSAAKDMVQNAFLFGTAFGKLGWGAQYTPSPTGLGTSAPTRKRGDALEYHSHVEENMPWYQSIHPRDVVLPIGLRNIRESRWIAHRVTRPRDDVENDPRFKVEGKLPALEIRATQGLGIQIQTLVEMVEMYEIRDRQTRRVFVIAPNTSGSSQLLLESDDLLSDSDGFNIFPVIFNEDDEVFWGIPDSRHLDPLQREMNELRTQQMKHRRVAVVKLL</sequence>